<dbReference type="GO" id="GO:0016758">
    <property type="term" value="F:hexosyltransferase activity"/>
    <property type="evidence" value="ECO:0007669"/>
    <property type="project" value="UniProtKB-ARBA"/>
</dbReference>
<dbReference type="EMBL" id="JPRF03000048">
    <property type="protein sequence ID" value="OEV34380.1"/>
    <property type="molecule type" value="Genomic_DNA"/>
</dbReference>
<dbReference type="PANTHER" id="PTHR48050">
    <property type="entry name" value="STEROL 3-BETA-GLUCOSYLTRANSFERASE"/>
    <property type="match status" value="1"/>
</dbReference>
<dbReference type="SUPFAM" id="SSF53756">
    <property type="entry name" value="UDP-Glycosyltransferase/glycogen phosphorylase"/>
    <property type="match status" value="1"/>
</dbReference>
<dbReference type="FunFam" id="3.40.50.2000:FF:000072">
    <property type="entry name" value="Glycosyl transferase"/>
    <property type="match status" value="1"/>
</dbReference>
<dbReference type="Gene3D" id="3.40.50.2000">
    <property type="entry name" value="Glycogen Phosphorylase B"/>
    <property type="match status" value="2"/>
</dbReference>
<dbReference type="Pfam" id="PF06722">
    <property type="entry name" value="EryCIII-like_C"/>
    <property type="match status" value="1"/>
</dbReference>
<comment type="caution">
    <text evidence="3">The sequence shown here is derived from an EMBL/GenBank/DDBJ whole genome shotgun (WGS) entry which is preliminary data.</text>
</comment>
<keyword evidence="1" id="KW-0808">Transferase</keyword>
<feature type="domain" description="Erythromycin biosynthesis protein CIII-like C-terminal" evidence="2">
    <location>
        <begin position="315"/>
        <end position="423"/>
    </location>
</feature>
<accession>A0A1E7N112</accession>
<evidence type="ECO:0000313" key="4">
    <source>
        <dbReference type="Proteomes" id="UP000037395"/>
    </source>
</evidence>
<keyword evidence="4" id="KW-1185">Reference proteome</keyword>
<dbReference type="GO" id="GO:0017000">
    <property type="term" value="P:antibiotic biosynthetic process"/>
    <property type="evidence" value="ECO:0007669"/>
    <property type="project" value="UniProtKB-ARBA"/>
</dbReference>
<protein>
    <recommendedName>
        <fullName evidence="2">Erythromycin biosynthesis protein CIII-like C-terminal domain-containing protein</fullName>
    </recommendedName>
</protein>
<name>A0A1E7N112_KITAU</name>
<evidence type="ECO:0000259" key="2">
    <source>
        <dbReference type="Pfam" id="PF06722"/>
    </source>
</evidence>
<gene>
    <name evidence="3" type="ORF">HS99_0036280</name>
</gene>
<dbReference type="InterPro" id="IPR002213">
    <property type="entry name" value="UDP_glucos_trans"/>
</dbReference>
<reference evidence="3" key="1">
    <citation type="submission" date="2016-08" db="EMBL/GenBank/DDBJ databases">
        <title>Sequencing, Assembly and Comparative Genomics of S. aureofaciens ATCC 10762.</title>
        <authorList>
            <person name="Gradnigo J.S."/>
            <person name="Johnson N."/>
            <person name="Somerville G.A."/>
        </authorList>
    </citation>
    <scope>NUCLEOTIDE SEQUENCE [LARGE SCALE GENOMIC DNA]</scope>
    <source>
        <strain evidence="3">ATCC 10762</strain>
    </source>
</reference>
<dbReference type="GO" id="GO:0008194">
    <property type="term" value="F:UDP-glycosyltransferase activity"/>
    <property type="evidence" value="ECO:0007669"/>
    <property type="project" value="InterPro"/>
</dbReference>
<evidence type="ECO:0000313" key="3">
    <source>
        <dbReference type="EMBL" id="OEV34380.1"/>
    </source>
</evidence>
<proteinExistence type="predicted"/>
<dbReference type="CDD" id="cd03784">
    <property type="entry name" value="GT1_Gtf-like"/>
    <property type="match status" value="1"/>
</dbReference>
<dbReference type="Proteomes" id="UP000037395">
    <property type="component" value="Unassembled WGS sequence"/>
</dbReference>
<evidence type="ECO:0000256" key="1">
    <source>
        <dbReference type="ARBA" id="ARBA00022679"/>
    </source>
</evidence>
<dbReference type="PANTHER" id="PTHR48050:SF13">
    <property type="entry name" value="STEROL 3-BETA-GLUCOSYLTRANSFERASE UGT80A2"/>
    <property type="match status" value="1"/>
</dbReference>
<dbReference type="AlphaFoldDB" id="A0A1E7N112"/>
<dbReference type="InterPro" id="IPR010610">
    <property type="entry name" value="EryCIII-like_C"/>
</dbReference>
<organism evidence="3 4">
    <name type="scientific">Kitasatospora aureofaciens</name>
    <name type="common">Streptomyces aureofaciens</name>
    <dbReference type="NCBI Taxonomy" id="1894"/>
    <lineage>
        <taxon>Bacteria</taxon>
        <taxon>Bacillati</taxon>
        <taxon>Actinomycetota</taxon>
        <taxon>Actinomycetes</taxon>
        <taxon>Kitasatosporales</taxon>
        <taxon>Streptomycetaceae</taxon>
        <taxon>Kitasatospora</taxon>
    </lineage>
</organism>
<dbReference type="InterPro" id="IPR050426">
    <property type="entry name" value="Glycosyltransferase_28"/>
</dbReference>
<sequence>MSRIITTALPAHGHASPLLAISADLAARGHEVVFLGGSRFAAAAERAGVRFAALPAEADWDDRDLDASFPGRADLPPGPSRIAFDVQHVFLDPIPYQHRALLGLLEEFGADVVIADAFVQGALPLALSRPRAERPALIGVGISPSMLPSVDTAPFGPGVPPLPGEEGRARMRELREEADRRGEPLQRYAEKVFSELGVRLPEGPRGRVQVAVPDVFLQLTVPGFEYPRSDAPASYRLIGALPGNVGEDRPLPDWWDEVTDGGRPVVVVTQGTLANDDLGELVAPTVSALADRDVLVVATTARPDGPRALAELLGGSLPGNVRAAGYVPFDRLLPYADVLVSNGGYGGVQTALRYGVPLVVAGASEDKPEVAARVQWAGVGLDLRTGRPAPEAVGRAVEQVLAEGRFRERARALGAEFAEYRPFDTIAELVETLGRSVG</sequence>